<accession>A0AA41YMA8</accession>
<dbReference type="AlphaFoldDB" id="A0AA41YMA8"/>
<reference evidence="5" key="2">
    <citation type="submission" date="2022-10" db="EMBL/GenBank/DDBJ databases">
        <authorList>
            <person name="Trinh H.N."/>
        </authorList>
    </citation>
    <scope>NUCLEOTIDE SEQUENCE</scope>
    <source>
        <strain evidence="5">RN2-1</strain>
    </source>
</reference>
<sequence>MDEITRRGSLALGAGALATAGLIGARPAGAAIPVADVPAPKQPIEAGATLRVIRPTKFVDPDETIWNANTEKFTKATGVPVRVDFVGWEDLRPQVAVAARTGAGPDVVVGWANDPHLYSDKILDMTELATYLGKKYGGWGALPQKYGKKFGSDTWIALPMGCGGGALVWRKSWVNEAGYSTVPDDLGKFLDLCQKLKKNGHPPGFALGNAVGDGNGTATWLLWAHGGYQVDDKGQVAINRKETIAALKYGAELYKTFIPGTLSWLDPSNNKAYIAEEISLTQNGVSIYFVAKNDPKTAHVAADTEHSRMPGSLNGKAPEAANTLNAMVFKHTKFPNAAKEYLRFMMEAEQYDPWLTKCLGYWAHPLLAFDQSDCWKSDPKIIAYRDAQKMQFWDGYKGPINAAAAAVSSEYVLVQMFAGVASGQQTPEDGVKEAERRLRRIYKS</sequence>
<name>A0AA41YMA8_9PROT</name>
<keyword evidence="6" id="KW-1185">Reference proteome</keyword>
<dbReference type="RefSeq" id="WP_264715318.1">
    <property type="nucleotide sequence ID" value="NZ_JAPDNT010000020.1"/>
</dbReference>
<dbReference type="PANTHER" id="PTHR43649">
    <property type="entry name" value="ARABINOSE-BINDING PROTEIN-RELATED"/>
    <property type="match status" value="1"/>
</dbReference>
<dbReference type="Pfam" id="PF13416">
    <property type="entry name" value="SBP_bac_8"/>
    <property type="match status" value="1"/>
</dbReference>
<evidence type="ECO:0000256" key="4">
    <source>
        <dbReference type="ARBA" id="ARBA00022729"/>
    </source>
</evidence>
<dbReference type="InterPro" id="IPR050490">
    <property type="entry name" value="Bact_solute-bd_prot1"/>
</dbReference>
<dbReference type="Proteomes" id="UP001165679">
    <property type="component" value="Unassembled WGS sequence"/>
</dbReference>
<evidence type="ECO:0000256" key="2">
    <source>
        <dbReference type="ARBA" id="ARBA00008520"/>
    </source>
</evidence>
<gene>
    <name evidence="5" type="ORF">OL599_18305</name>
</gene>
<dbReference type="GO" id="GO:0042597">
    <property type="term" value="C:periplasmic space"/>
    <property type="evidence" value="ECO:0007669"/>
    <property type="project" value="UniProtKB-SubCell"/>
</dbReference>
<keyword evidence="4" id="KW-0732">Signal</keyword>
<dbReference type="EMBL" id="JAPDNT010000020">
    <property type="protein sequence ID" value="MCW3476519.1"/>
    <property type="molecule type" value="Genomic_DNA"/>
</dbReference>
<evidence type="ECO:0000313" key="5">
    <source>
        <dbReference type="EMBL" id="MCW3476519.1"/>
    </source>
</evidence>
<comment type="subcellular location">
    <subcellularLocation>
        <location evidence="1">Periplasm</location>
    </subcellularLocation>
</comment>
<dbReference type="Gene3D" id="3.40.190.10">
    <property type="entry name" value="Periplasmic binding protein-like II"/>
    <property type="match status" value="1"/>
</dbReference>
<protein>
    <submittedName>
        <fullName evidence="5">Extracellular solute-binding protein</fullName>
    </submittedName>
</protein>
<keyword evidence="3" id="KW-0813">Transport</keyword>
<dbReference type="SUPFAM" id="SSF53850">
    <property type="entry name" value="Periplasmic binding protein-like II"/>
    <property type="match status" value="1"/>
</dbReference>
<organism evidence="5 6">
    <name type="scientific">Limobrevibacterium gyesilva</name>
    <dbReference type="NCBI Taxonomy" id="2991712"/>
    <lineage>
        <taxon>Bacteria</taxon>
        <taxon>Pseudomonadati</taxon>
        <taxon>Pseudomonadota</taxon>
        <taxon>Alphaproteobacteria</taxon>
        <taxon>Acetobacterales</taxon>
        <taxon>Acetobacteraceae</taxon>
        <taxon>Limobrevibacterium</taxon>
    </lineage>
</organism>
<dbReference type="InterPro" id="IPR006311">
    <property type="entry name" value="TAT_signal"/>
</dbReference>
<reference evidence="5" key="1">
    <citation type="submission" date="2022-09" db="EMBL/GenBank/DDBJ databases">
        <title>Rhodovastum sp. nov. RN2-1 isolated from soil in Seongnam, South Korea.</title>
        <authorList>
            <person name="Le N.T."/>
        </authorList>
    </citation>
    <scope>NUCLEOTIDE SEQUENCE</scope>
    <source>
        <strain evidence="5">RN2-1</strain>
    </source>
</reference>
<evidence type="ECO:0000256" key="1">
    <source>
        <dbReference type="ARBA" id="ARBA00004418"/>
    </source>
</evidence>
<proteinExistence type="inferred from homology"/>
<dbReference type="PROSITE" id="PS51318">
    <property type="entry name" value="TAT"/>
    <property type="match status" value="1"/>
</dbReference>
<comment type="similarity">
    <text evidence="2">Belongs to the bacterial solute-binding protein 1 family.</text>
</comment>
<evidence type="ECO:0000256" key="3">
    <source>
        <dbReference type="ARBA" id="ARBA00022448"/>
    </source>
</evidence>
<dbReference type="PANTHER" id="PTHR43649:SF34">
    <property type="entry name" value="ABC TRANSPORTER PERIPLASMIC-BINDING PROTEIN YCJN-RELATED"/>
    <property type="match status" value="1"/>
</dbReference>
<evidence type="ECO:0000313" key="6">
    <source>
        <dbReference type="Proteomes" id="UP001165679"/>
    </source>
</evidence>
<comment type="caution">
    <text evidence="5">The sequence shown here is derived from an EMBL/GenBank/DDBJ whole genome shotgun (WGS) entry which is preliminary data.</text>
</comment>
<dbReference type="InterPro" id="IPR006059">
    <property type="entry name" value="SBP"/>
</dbReference>